<keyword evidence="2" id="KW-0560">Oxidoreductase</keyword>
<dbReference type="OrthoDB" id="9801997at2"/>
<organism evidence="2 3">
    <name type="scientific">Chondromyces crocatus</name>
    <dbReference type="NCBI Taxonomy" id="52"/>
    <lineage>
        <taxon>Bacteria</taxon>
        <taxon>Pseudomonadati</taxon>
        <taxon>Myxococcota</taxon>
        <taxon>Polyangia</taxon>
        <taxon>Polyangiales</taxon>
        <taxon>Polyangiaceae</taxon>
        <taxon>Chondromyces</taxon>
    </lineage>
</organism>
<accession>A0A0K1EKX7</accession>
<gene>
    <name evidence="2" type="ORF">CMC5_057370</name>
</gene>
<dbReference type="NCBIfam" id="TIGR00778">
    <property type="entry name" value="ahpD_dom"/>
    <property type="match status" value="1"/>
</dbReference>
<dbReference type="EMBL" id="CP012159">
    <property type="protein sequence ID" value="AKT41530.1"/>
    <property type="molecule type" value="Genomic_DNA"/>
</dbReference>
<dbReference type="InterPro" id="IPR003779">
    <property type="entry name" value="CMD-like"/>
</dbReference>
<dbReference type="STRING" id="52.CMC5_057370"/>
<dbReference type="Pfam" id="PF02627">
    <property type="entry name" value="CMD"/>
    <property type="match status" value="1"/>
</dbReference>
<dbReference type="KEGG" id="ccro:CMC5_057370"/>
<evidence type="ECO:0000259" key="1">
    <source>
        <dbReference type="Pfam" id="PF02627"/>
    </source>
</evidence>
<dbReference type="RefSeq" id="WP_050433302.1">
    <property type="nucleotide sequence ID" value="NZ_CP012159.1"/>
</dbReference>
<dbReference type="InterPro" id="IPR004675">
    <property type="entry name" value="AhpD_core"/>
</dbReference>
<dbReference type="AlphaFoldDB" id="A0A0K1EKX7"/>
<dbReference type="InterPro" id="IPR029032">
    <property type="entry name" value="AhpD-like"/>
</dbReference>
<dbReference type="PANTHER" id="PTHR35446">
    <property type="entry name" value="SI:CH211-175M2.5"/>
    <property type="match status" value="1"/>
</dbReference>
<dbReference type="Proteomes" id="UP000067626">
    <property type="component" value="Chromosome"/>
</dbReference>
<sequence length="179" mass="19515">MKTISVPTRDDVSPADQALFDTLEKGVGFVPNLYATMTHADGALGHYLAFQNAKRSLKPKEREIVNLVVSQINGCRYCLAAHTGIAKKYGFSDDEVLEIRRGRAPFDDKLDALAKLVKSLVTERGRAEPALLEAFFAAGYGEGHLVDAIMVIGVITVTNYLHNTTEVPVDFPLAPDLTP</sequence>
<dbReference type="GO" id="GO:0051920">
    <property type="term" value="F:peroxiredoxin activity"/>
    <property type="evidence" value="ECO:0007669"/>
    <property type="project" value="InterPro"/>
</dbReference>
<proteinExistence type="predicted"/>
<protein>
    <submittedName>
        <fullName evidence="2">Alkylhydroperoxidase</fullName>
    </submittedName>
</protein>
<dbReference type="Gene3D" id="1.20.1290.10">
    <property type="entry name" value="AhpD-like"/>
    <property type="match status" value="1"/>
</dbReference>
<evidence type="ECO:0000313" key="3">
    <source>
        <dbReference type="Proteomes" id="UP000067626"/>
    </source>
</evidence>
<name>A0A0K1EKX7_CHOCO</name>
<reference evidence="2 3" key="1">
    <citation type="submission" date="2015-07" db="EMBL/GenBank/DDBJ databases">
        <title>Genome analysis of myxobacterium Chondromyces crocatus Cm c5 reveals a high potential for natural compound synthesis and the genetic basis for the loss of fruiting body formation.</title>
        <authorList>
            <person name="Zaburannyi N."/>
            <person name="Bunk B."/>
            <person name="Maier J."/>
            <person name="Overmann J."/>
            <person name="Mueller R."/>
        </authorList>
    </citation>
    <scope>NUCLEOTIDE SEQUENCE [LARGE SCALE GENOMIC DNA]</scope>
    <source>
        <strain evidence="2 3">Cm c5</strain>
    </source>
</reference>
<dbReference type="PANTHER" id="PTHR35446:SF3">
    <property type="entry name" value="CMD DOMAIN-CONTAINING PROTEIN"/>
    <property type="match status" value="1"/>
</dbReference>
<keyword evidence="2" id="KW-0575">Peroxidase</keyword>
<dbReference type="SUPFAM" id="SSF69118">
    <property type="entry name" value="AhpD-like"/>
    <property type="match status" value="1"/>
</dbReference>
<feature type="domain" description="Carboxymuconolactone decarboxylase-like" evidence="1">
    <location>
        <begin position="50"/>
        <end position="108"/>
    </location>
</feature>
<evidence type="ECO:0000313" key="2">
    <source>
        <dbReference type="EMBL" id="AKT41530.1"/>
    </source>
</evidence>
<keyword evidence="3" id="KW-1185">Reference proteome</keyword>